<comment type="similarity">
    <text evidence="2 15">In the C-terminal section; belongs to the peptidase M41 family.</text>
</comment>
<comment type="cofactor">
    <cofactor evidence="15">
        <name>Zn(2+)</name>
        <dbReference type="ChEBI" id="CHEBI:29105"/>
    </cofactor>
    <text evidence="15">Binds 1 zinc ion per subunit.</text>
</comment>
<keyword evidence="10 15" id="KW-0067">ATP-binding</keyword>
<keyword evidence="7 15" id="KW-0547">Nucleotide-binding</keyword>
<dbReference type="GO" id="GO:0004176">
    <property type="term" value="F:ATP-dependent peptidase activity"/>
    <property type="evidence" value="ECO:0007669"/>
    <property type="project" value="InterPro"/>
</dbReference>
<feature type="binding site" evidence="15">
    <location>
        <position position="445"/>
    </location>
    <ligand>
        <name>Zn(2+)</name>
        <dbReference type="ChEBI" id="CHEBI:29105"/>
        <note>catalytic</note>
    </ligand>
</feature>
<dbReference type="Pfam" id="PF06480">
    <property type="entry name" value="FtsH_ext"/>
    <property type="match status" value="1"/>
</dbReference>
<feature type="active site" evidence="15">
    <location>
        <position position="446"/>
    </location>
</feature>
<dbReference type="GO" id="GO:0006508">
    <property type="term" value="P:proteolysis"/>
    <property type="evidence" value="ECO:0007669"/>
    <property type="project" value="UniProtKB-KW"/>
</dbReference>
<dbReference type="GO" id="GO:0008270">
    <property type="term" value="F:zinc ion binding"/>
    <property type="evidence" value="ECO:0007669"/>
    <property type="project" value="UniProtKB-UniRule"/>
</dbReference>
<evidence type="ECO:0000256" key="9">
    <source>
        <dbReference type="ARBA" id="ARBA00022833"/>
    </source>
</evidence>
<dbReference type="Gene3D" id="1.20.58.760">
    <property type="entry name" value="Peptidase M41"/>
    <property type="match status" value="1"/>
</dbReference>
<dbReference type="InterPro" id="IPR003593">
    <property type="entry name" value="AAA+_ATPase"/>
</dbReference>
<comment type="subcellular location">
    <subcellularLocation>
        <location evidence="15">Cell membrane</location>
        <topology evidence="15">Multi-pass membrane protein</topology>
        <orientation evidence="15">Cytoplasmic side</orientation>
    </subcellularLocation>
    <subcellularLocation>
        <location evidence="1">Membrane</location>
    </subcellularLocation>
</comment>
<dbReference type="Gene3D" id="3.40.50.300">
    <property type="entry name" value="P-loop containing nucleotide triphosphate hydrolases"/>
    <property type="match status" value="1"/>
</dbReference>
<dbReference type="EC" id="3.4.24.-" evidence="15"/>
<feature type="binding site" evidence="15">
    <location>
        <position position="449"/>
    </location>
    <ligand>
        <name>Zn(2+)</name>
        <dbReference type="ChEBI" id="CHEBI:29105"/>
        <note>catalytic</note>
    </ligand>
</feature>
<evidence type="ECO:0000256" key="15">
    <source>
        <dbReference type="HAMAP-Rule" id="MF_01458"/>
    </source>
</evidence>
<evidence type="ECO:0000256" key="12">
    <source>
        <dbReference type="ARBA" id="ARBA00023049"/>
    </source>
</evidence>
<keyword evidence="8 15" id="KW-0378">Hydrolase</keyword>
<dbReference type="FunFam" id="1.10.8.60:FF:000001">
    <property type="entry name" value="ATP-dependent zinc metalloprotease FtsH"/>
    <property type="match status" value="1"/>
</dbReference>
<evidence type="ECO:0000259" key="17">
    <source>
        <dbReference type="SMART" id="SM00382"/>
    </source>
</evidence>
<comment type="similarity">
    <text evidence="14 15">In the central section; belongs to the AAA ATPase family.</text>
</comment>
<dbReference type="GO" id="GO:0005886">
    <property type="term" value="C:plasma membrane"/>
    <property type="evidence" value="ECO:0007669"/>
    <property type="project" value="UniProtKB-SubCell"/>
</dbReference>
<feature type="transmembrane region" description="Helical" evidence="15">
    <location>
        <begin position="128"/>
        <end position="149"/>
    </location>
</feature>
<dbReference type="PANTHER" id="PTHR23076">
    <property type="entry name" value="METALLOPROTEASE M41 FTSH"/>
    <property type="match status" value="1"/>
</dbReference>
<dbReference type="InterPro" id="IPR005936">
    <property type="entry name" value="FtsH"/>
</dbReference>
<dbReference type="GO" id="GO:0004222">
    <property type="term" value="F:metalloendopeptidase activity"/>
    <property type="evidence" value="ECO:0007669"/>
    <property type="project" value="InterPro"/>
</dbReference>
<reference evidence="18 19" key="1">
    <citation type="submission" date="2018-08" db="EMBL/GenBank/DDBJ databases">
        <title>A genome reference for cultivated species of the human gut microbiota.</title>
        <authorList>
            <person name="Zou Y."/>
            <person name="Xue W."/>
            <person name="Luo G."/>
        </authorList>
    </citation>
    <scope>NUCLEOTIDE SEQUENCE [LARGE SCALE GENOMIC DNA]</scope>
    <source>
        <strain evidence="18 19">AF22-21</strain>
    </source>
</reference>
<dbReference type="InterPro" id="IPR003960">
    <property type="entry name" value="ATPase_AAA_CS"/>
</dbReference>
<evidence type="ECO:0000256" key="11">
    <source>
        <dbReference type="ARBA" id="ARBA00022989"/>
    </source>
</evidence>
<keyword evidence="12 15" id="KW-0482">Metalloprotease</keyword>
<dbReference type="InterPro" id="IPR037219">
    <property type="entry name" value="Peptidase_M41-like"/>
</dbReference>
<evidence type="ECO:0000313" key="19">
    <source>
        <dbReference type="Proteomes" id="UP000283295"/>
    </source>
</evidence>
<comment type="caution">
    <text evidence="18">The sequence shown here is derived from an EMBL/GenBank/DDBJ whole genome shotgun (WGS) entry which is preliminary data.</text>
</comment>
<dbReference type="PANTHER" id="PTHR23076:SF113">
    <property type="entry name" value="ATP-DEPENDENT ZINC METALLOPROTEASE FTSH 1, CHLOROPLASTIC-RELATED"/>
    <property type="match status" value="1"/>
</dbReference>
<dbReference type="NCBIfam" id="TIGR01241">
    <property type="entry name" value="FtsH_fam"/>
    <property type="match status" value="1"/>
</dbReference>
<evidence type="ECO:0000256" key="7">
    <source>
        <dbReference type="ARBA" id="ARBA00022741"/>
    </source>
</evidence>
<keyword evidence="5 15" id="KW-0812">Transmembrane</keyword>
<evidence type="ECO:0000256" key="10">
    <source>
        <dbReference type="ARBA" id="ARBA00022840"/>
    </source>
</evidence>
<dbReference type="EMBL" id="QRVK01000001">
    <property type="protein sequence ID" value="RGS44364.1"/>
    <property type="molecule type" value="Genomic_DNA"/>
</dbReference>
<evidence type="ECO:0000256" key="4">
    <source>
        <dbReference type="ARBA" id="ARBA00022670"/>
    </source>
</evidence>
<dbReference type="Gene3D" id="1.10.8.60">
    <property type="match status" value="1"/>
</dbReference>
<evidence type="ECO:0000256" key="6">
    <source>
        <dbReference type="ARBA" id="ARBA00022723"/>
    </source>
</evidence>
<sequence>MNKRKFRNGMLIYLLILVVAFILINRWMQSDTDVTTTYSYVDLTNDLDEGNVSELVINQNAEIPTAVVQVGFTNGKTIAFYAADVNEIIDIYNKYQEKVDAYNSSITDSADKKPIVKYSLNDVEKTSIWSVIIPYVLVMVVLMLIMMLFMRSAQGGGGGGQMMNFGKSRARKADESAKNVTFKDVAGLEEEKEDLEEIVTFLKNPQKFVKVGARIPKGVLLVGPPGTGKTLMAKAIAGEAGVPFFSISGSDFVEMFVGVGASRVRDLFAEAKKNAPCIVFIDEIDAVARQRGSGLGGGHDEREQTLNQLLVEMDGFGVNEGIIVLAATNRVDILDKAILRPGRFDRKIPVNRPDVKGREEILRVHVKNKPLAEDVNLHEIARTTAGFAGADLENLMNESAIAAAKANRAYITKEDVDKSFIKVGIGGEKKSRLVPESERRITAYHESGHAILFHLLPHVGPVHLVSIIPTGMGAGGYTMPLPENDNVFMTKGKMLDEIRVSLGGRIAEEMILDDITTGASQDIKEASKYARAMVTKYGMSDKLGLINYESNDQEEVFLGRDLGHSRVYSEEVAAEIDEEVKRIVDMCYKEAKAILEENIDILHKCASILLEKERIARPEFEALFVKEQTDAAQNGETTADA</sequence>
<name>A0A3R6CWL2_9FIRM</name>
<protein>
    <recommendedName>
        <fullName evidence="15">ATP-dependent zinc metalloprotease FtsH</fullName>
        <ecNumber evidence="15">3.4.24.-</ecNumber>
    </recommendedName>
</protein>
<evidence type="ECO:0000256" key="13">
    <source>
        <dbReference type="ARBA" id="ARBA00023136"/>
    </source>
</evidence>
<comment type="function">
    <text evidence="15">Acts as a processive, ATP-dependent zinc metallopeptidase for both cytoplasmic and membrane proteins. Plays a role in the quality control of integral membrane proteins.</text>
</comment>
<dbReference type="Pfam" id="PF01434">
    <property type="entry name" value="Peptidase_M41"/>
    <property type="match status" value="1"/>
</dbReference>
<dbReference type="GO" id="GO:0005524">
    <property type="term" value="F:ATP binding"/>
    <property type="evidence" value="ECO:0007669"/>
    <property type="project" value="UniProtKB-UniRule"/>
</dbReference>
<evidence type="ECO:0000313" key="18">
    <source>
        <dbReference type="EMBL" id="RGS44364.1"/>
    </source>
</evidence>
<proteinExistence type="inferred from homology"/>
<dbReference type="GO" id="GO:0016887">
    <property type="term" value="F:ATP hydrolysis activity"/>
    <property type="evidence" value="ECO:0007669"/>
    <property type="project" value="UniProtKB-UniRule"/>
</dbReference>
<keyword evidence="3 15" id="KW-1003">Cell membrane</keyword>
<dbReference type="FunFam" id="1.20.58.760:FF:000001">
    <property type="entry name" value="ATP-dependent zinc metalloprotease FtsH"/>
    <property type="match status" value="1"/>
</dbReference>
<feature type="domain" description="AAA+ ATPase" evidence="17">
    <location>
        <begin position="215"/>
        <end position="354"/>
    </location>
</feature>
<dbReference type="Pfam" id="PF17862">
    <property type="entry name" value="AAA_lid_3"/>
    <property type="match status" value="1"/>
</dbReference>
<comment type="subunit">
    <text evidence="15">Homohexamer.</text>
</comment>
<dbReference type="SUPFAM" id="SSF140990">
    <property type="entry name" value="FtsH protease domain-like"/>
    <property type="match status" value="1"/>
</dbReference>
<dbReference type="CDD" id="cd19501">
    <property type="entry name" value="RecA-like_FtsH"/>
    <property type="match status" value="1"/>
</dbReference>
<evidence type="ECO:0000256" key="3">
    <source>
        <dbReference type="ARBA" id="ARBA00022475"/>
    </source>
</evidence>
<dbReference type="InterPro" id="IPR000642">
    <property type="entry name" value="Peptidase_M41"/>
</dbReference>
<dbReference type="InterPro" id="IPR003959">
    <property type="entry name" value="ATPase_AAA_core"/>
</dbReference>
<evidence type="ECO:0000256" key="2">
    <source>
        <dbReference type="ARBA" id="ARBA00010044"/>
    </source>
</evidence>
<keyword evidence="13 15" id="KW-0472">Membrane</keyword>
<evidence type="ECO:0000256" key="16">
    <source>
        <dbReference type="RuleBase" id="RU003651"/>
    </source>
</evidence>
<dbReference type="SMART" id="SM00382">
    <property type="entry name" value="AAA"/>
    <property type="match status" value="1"/>
</dbReference>
<dbReference type="PROSITE" id="PS00674">
    <property type="entry name" value="AAA"/>
    <property type="match status" value="1"/>
</dbReference>
<comment type="similarity">
    <text evidence="16">Belongs to the AAA ATPase family.</text>
</comment>
<feature type="transmembrane region" description="Helical" evidence="15">
    <location>
        <begin position="12"/>
        <end position="28"/>
    </location>
</feature>
<evidence type="ECO:0000256" key="1">
    <source>
        <dbReference type="ARBA" id="ARBA00004370"/>
    </source>
</evidence>
<feature type="binding site" evidence="15">
    <location>
        <position position="522"/>
    </location>
    <ligand>
        <name>Zn(2+)</name>
        <dbReference type="ChEBI" id="CHEBI:29105"/>
        <note>catalytic</note>
    </ligand>
</feature>
<gene>
    <name evidence="15" type="primary">ftsH</name>
    <name evidence="18" type="ORF">DWX94_00815</name>
</gene>
<dbReference type="AlphaFoldDB" id="A0A3R6CWL2"/>
<dbReference type="InterPro" id="IPR041569">
    <property type="entry name" value="AAA_lid_3"/>
</dbReference>
<dbReference type="RefSeq" id="WP_022059301.1">
    <property type="nucleotide sequence ID" value="NZ_CABIWG010000003.1"/>
</dbReference>
<accession>A0A3R6CWL2</accession>
<keyword evidence="9 15" id="KW-0862">Zinc</keyword>
<evidence type="ECO:0000256" key="5">
    <source>
        <dbReference type="ARBA" id="ARBA00022692"/>
    </source>
</evidence>
<dbReference type="HAMAP" id="MF_01458">
    <property type="entry name" value="FtsH"/>
    <property type="match status" value="1"/>
</dbReference>
<dbReference type="Pfam" id="PF00004">
    <property type="entry name" value="AAA"/>
    <property type="match status" value="1"/>
</dbReference>
<dbReference type="InterPro" id="IPR027417">
    <property type="entry name" value="P-loop_NTPase"/>
</dbReference>
<keyword evidence="4 15" id="KW-0645">Protease</keyword>
<dbReference type="Proteomes" id="UP000283295">
    <property type="component" value="Unassembled WGS sequence"/>
</dbReference>
<evidence type="ECO:0000256" key="14">
    <source>
        <dbReference type="ARBA" id="ARBA00061570"/>
    </source>
</evidence>
<dbReference type="SUPFAM" id="SSF52540">
    <property type="entry name" value="P-loop containing nucleoside triphosphate hydrolases"/>
    <property type="match status" value="1"/>
</dbReference>
<dbReference type="InterPro" id="IPR011546">
    <property type="entry name" value="Pept_M41_FtsH_extracell"/>
</dbReference>
<keyword evidence="11 15" id="KW-1133">Transmembrane helix</keyword>
<dbReference type="GO" id="GO:0030163">
    <property type="term" value="P:protein catabolic process"/>
    <property type="evidence" value="ECO:0007669"/>
    <property type="project" value="UniProtKB-UniRule"/>
</dbReference>
<feature type="binding site" evidence="15">
    <location>
        <begin position="223"/>
        <end position="230"/>
    </location>
    <ligand>
        <name>ATP</name>
        <dbReference type="ChEBI" id="CHEBI:30616"/>
    </ligand>
</feature>
<dbReference type="FunFam" id="3.40.50.300:FF:000001">
    <property type="entry name" value="ATP-dependent zinc metalloprotease FtsH"/>
    <property type="match status" value="1"/>
</dbReference>
<keyword evidence="6 15" id="KW-0479">Metal-binding</keyword>
<organism evidence="18 19">
    <name type="scientific">Coprococcus eutactus</name>
    <dbReference type="NCBI Taxonomy" id="33043"/>
    <lineage>
        <taxon>Bacteria</taxon>
        <taxon>Bacillati</taxon>
        <taxon>Bacillota</taxon>
        <taxon>Clostridia</taxon>
        <taxon>Lachnospirales</taxon>
        <taxon>Lachnospiraceae</taxon>
        <taxon>Coprococcus</taxon>
    </lineage>
</organism>
<evidence type="ECO:0000256" key="8">
    <source>
        <dbReference type="ARBA" id="ARBA00022801"/>
    </source>
</evidence>
<dbReference type="OrthoDB" id="9809379at2"/>